<keyword evidence="1 5" id="KW-0479">Metal-binding</keyword>
<keyword evidence="4 5" id="KW-0440">LIM domain</keyword>
<organism evidence="7 8">
    <name type="scientific">Hesseltinella vesiculosa</name>
    <dbReference type="NCBI Taxonomy" id="101127"/>
    <lineage>
        <taxon>Eukaryota</taxon>
        <taxon>Fungi</taxon>
        <taxon>Fungi incertae sedis</taxon>
        <taxon>Mucoromycota</taxon>
        <taxon>Mucoromycotina</taxon>
        <taxon>Mucoromycetes</taxon>
        <taxon>Mucorales</taxon>
        <taxon>Cunninghamellaceae</taxon>
        <taxon>Hesseltinella</taxon>
    </lineage>
</organism>
<evidence type="ECO:0000256" key="2">
    <source>
        <dbReference type="ARBA" id="ARBA00022737"/>
    </source>
</evidence>
<keyword evidence="8" id="KW-1185">Reference proteome</keyword>
<dbReference type="STRING" id="101127.A0A1X2GIZ3"/>
<feature type="domain" description="LIM zinc-binding" evidence="6">
    <location>
        <begin position="66"/>
        <end position="126"/>
    </location>
</feature>
<evidence type="ECO:0000313" key="7">
    <source>
        <dbReference type="EMBL" id="ORX54972.1"/>
    </source>
</evidence>
<evidence type="ECO:0000256" key="4">
    <source>
        <dbReference type="ARBA" id="ARBA00023038"/>
    </source>
</evidence>
<dbReference type="InterPro" id="IPR001781">
    <property type="entry name" value="Znf_LIM"/>
</dbReference>
<reference evidence="7 8" key="1">
    <citation type="submission" date="2016-07" db="EMBL/GenBank/DDBJ databases">
        <title>Pervasive Adenine N6-methylation of Active Genes in Fungi.</title>
        <authorList>
            <consortium name="DOE Joint Genome Institute"/>
            <person name="Mondo S.J."/>
            <person name="Dannebaum R.O."/>
            <person name="Kuo R.C."/>
            <person name="Labutti K."/>
            <person name="Haridas S."/>
            <person name="Kuo A."/>
            <person name="Salamov A."/>
            <person name="Ahrendt S.R."/>
            <person name="Lipzen A."/>
            <person name="Sullivan W."/>
            <person name="Andreopoulos W.B."/>
            <person name="Clum A."/>
            <person name="Lindquist E."/>
            <person name="Daum C."/>
            <person name="Ramamoorthy G.K."/>
            <person name="Gryganskyi A."/>
            <person name="Culley D."/>
            <person name="Magnuson J.K."/>
            <person name="James T.Y."/>
            <person name="O'Malley M.A."/>
            <person name="Stajich J.E."/>
            <person name="Spatafora J.W."/>
            <person name="Visel A."/>
            <person name="Grigoriev I.V."/>
        </authorList>
    </citation>
    <scope>NUCLEOTIDE SEQUENCE [LARGE SCALE GENOMIC DNA]</scope>
    <source>
        <strain evidence="7 8">NRRL 3301</strain>
    </source>
</reference>
<protein>
    <recommendedName>
        <fullName evidence="6">LIM zinc-binding domain-containing protein</fullName>
    </recommendedName>
</protein>
<accession>A0A1X2GIZ3</accession>
<sequence length="228" mass="25441">MPACGRCEKPLSGKVGHLPGSPNMMHWSCIVCTTCLKPFEFKDWYVDSFHQIFHIECAESTMGVIRACDRCNKLIDNKFLPIDSVVAHPECFRCSTCDCALTPATIYGQKNQRVHCGPCYQRAYPEEMKNLASDIKWMVVPQPMSMKKPMCELIGSTIPASLPTINTDAKQQPGTKDTKSMRNAQARVLQNGTANVSPAKLVKKCWILQQKYAKHLVADWNCSALPAS</sequence>
<evidence type="ECO:0000256" key="5">
    <source>
        <dbReference type="PROSITE-ProRule" id="PRU00125"/>
    </source>
</evidence>
<dbReference type="PANTHER" id="PTHR24212:SF8">
    <property type="entry name" value="LIM ZINC FINGER DOMAIN CONTAINING PROTEIN"/>
    <property type="match status" value="1"/>
</dbReference>
<dbReference type="GO" id="GO:0046872">
    <property type="term" value="F:metal ion binding"/>
    <property type="evidence" value="ECO:0007669"/>
    <property type="project" value="UniProtKB-KW"/>
</dbReference>
<dbReference type="OrthoDB" id="1112565at2759"/>
<keyword evidence="3 5" id="KW-0862">Zinc</keyword>
<dbReference type="PANTHER" id="PTHR24212">
    <property type="entry name" value="ZYXIN/TRIP6"/>
    <property type="match status" value="1"/>
</dbReference>
<proteinExistence type="predicted"/>
<dbReference type="PROSITE" id="PS50023">
    <property type="entry name" value="LIM_DOMAIN_2"/>
    <property type="match status" value="1"/>
</dbReference>
<dbReference type="SMART" id="SM00132">
    <property type="entry name" value="LIM"/>
    <property type="match status" value="1"/>
</dbReference>
<evidence type="ECO:0000259" key="6">
    <source>
        <dbReference type="PROSITE" id="PS50023"/>
    </source>
</evidence>
<evidence type="ECO:0000256" key="1">
    <source>
        <dbReference type="ARBA" id="ARBA00022723"/>
    </source>
</evidence>
<dbReference type="Proteomes" id="UP000242146">
    <property type="component" value="Unassembled WGS sequence"/>
</dbReference>
<evidence type="ECO:0000313" key="8">
    <source>
        <dbReference type="Proteomes" id="UP000242146"/>
    </source>
</evidence>
<dbReference type="Pfam" id="PF00412">
    <property type="entry name" value="LIM"/>
    <property type="match status" value="1"/>
</dbReference>
<dbReference type="EMBL" id="MCGT01000012">
    <property type="protein sequence ID" value="ORX54972.1"/>
    <property type="molecule type" value="Genomic_DNA"/>
</dbReference>
<keyword evidence="2" id="KW-0677">Repeat</keyword>
<comment type="caution">
    <text evidence="7">The sequence shown here is derived from an EMBL/GenBank/DDBJ whole genome shotgun (WGS) entry which is preliminary data.</text>
</comment>
<dbReference type="AlphaFoldDB" id="A0A1X2GIZ3"/>
<dbReference type="Gene3D" id="2.10.110.10">
    <property type="entry name" value="Cysteine Rich Protein"/>
    <property type="match status" value="2"/>
</dbReference>
<name>A0A1X2GIZ3_9FUNG</name>
<evidence type="ECO:0000256" key="3">
    <source>
        <dbReference type="ARBA" id="ARBA00022833"/>
    </source>
</evidence>
<gene>
    <name evidence="7" type="ORF">DM01DRAFT_1373600</name>
</gene>